<evidence type="ECO:0000256" key="2">
    <source>
        <dbReference type="SAM" id="MobiDB-lite"/>
    </source>
</evidence>
<feature type="compositionally biased region" description="Low complexity" evidence="2">
    <location>
        <begin position="415"/>
        <end position="426"/>
    </location>
</feature>
<accession>A0AAV4JMR6</accession>
<proteinExistence type="predicted"/>
<feature type="compositionally biased region" description="Polar residues" evidence="2">
    <location>
        <begin position="427"/>
        <end position="437"/>
    </location>
</feature>
<dbReference type="Gene3D" id="4.10.410.20">
    <property type="match status" value="1"/>
</dbReference>
<dbReference type="Proteomes" id="UP000762676">
    <property type="component" value="Unassembled WGS sequence"/>
</dbReference>
<evidence type="ECO:0000259" key="3">
    <source>
        <dbReference type="PROSITE" id="PS50958"/>
    </source>
</evidence>
<dbReference type="PROSITE" id="PS50958">
    <property type="entry name" value="SMB_2"/>
    <property type="match status" value="1"/>
</dbReference>
<name>A0AAV4JMR6_9GAST</name>
<sequence length="585" mass="66009">MRDARARQILSFLSFCIFKISSKNIDAIAISKTHSSTKVYNYPASTTQTAFLTDTSPLSSTHETTPLFTRPYAVQSRECLNNVTTFVYQKNLCDASDPNSYVASKKAFFSCENRCDKIRPFEIKGGDGCACDADCVVHADCCRDMAHVCPETYARGTSFHASIGRPHSFCARGTTKVFKCKAMSSEEYKKHVSTTSVIPYSPSEMLFYQNQQLPLPSRKLGQLTSFLGQYSVVDITSGIIFRNFQAFESCAGPESVPYFLPVILRLDCSESKLSAHRPRASRILPWCKNLALYDVKTPFHRSCFETRLVICHCDEGSFFTDYLHNACIGANASVAHLRYKLWNYQLNDAETLDKDTQCSINSYVPYGHPDIGDTRISISILLADHAQIAKAYRQEIDIDNPTSFSNKTNTFSTSRLNNHNFNVNNNEKSGTGIDTNSRDSLFPKSSFDRRSSPTVPQKWFQANRPVTREDLRVVVEFSWTVERRLLCRSLDDYVSQCQILDCAHGAILSQDPDRGGDFGGSRCLWPSHIIVKPQTADRPAPLCWCMRVLAALTELRVWHIHMRSVDDHQCVLKLQMHLKGKVIIT</sequence>
<dbReference type="InterPro" id="IPR001212">
    <property type="entry name" value="Somatomedin_B_dom"/>
</dbReference>
<keyword evidence="1" id="KW-1015">Disulfide bond</keyword>
<dbReference type="SUPFAM" id="SSF90188">
    <property type="entry name" value="Somatomedin B domain"/>
    <property type="match status" value="1"/>
</dbReference>
<dbReference type="InterPro" id="IPR036024">
    <property type="entry name" value="Somatomedin_B-like_dom_sf"/>
</dbReference>
<evidence type="ECO:0000313" key="5">
    <source>
        <dbReference type="Proteomes" id="UP000762676"/>
    </source>
</evidence>
<organism evidence="4 5">
    <name type="scientific">Elysia marginata</name>
    <dbReference type="NCBI Taxonomy" id="1093978"/>
    <lineage>
        <taxon>Eukaryota</taxon>
        <taxon>Metazoa</taxon>
        <taxon>Spiralia</taxon>
        <taxon>Lophotrochozoa</taxon>
        <taxon>Mollusca</taxon>
        <taxon>Gastropoda</taxon>
        <taxon>Heterobranchia</taxon>
        <taxon>Euthyneura</taxon>
        <taxon>Panpulmonata</taxon>
        <taxon>Sacoglossa</taxon>
        <taxon>Placobranchoidea</taxon>
        <taxon>Plakobranchidae</taxon>
        <taxon>Elysia</taxon>
    </lineage>
</organism>
<protein>
    <recommendedName>
        <fullName evidence="3">SMB domain-containing protein</fullName>
    </recommendedName>
</protein>
<reference evidence="4 5" key="1">
    <citation type="journal article" date="2021" name="Elife">
        <title>Chloroplast acquisition without the gene transfer in kleptoplastic sea slugs, Plakobranchus ocellatus.</title>
        <authorList>
            <person name="Maeda T."/>
            <person name="Takahashi S."/>
            <person name="Yoshida T."/>
            <person name="Shimamura S."/>
            <person name="Takaki Y."/>
            <person name="Nagai Y."/>
            <person name="Toyoda A."/>
            <person name="Suzuki Y."/>
            <person name="Arimoto A."/>
            <person name="Ishii H."/>
            <person name="Satoh N."/>
            <person name="Nishiyama T."/>
            <person name="Hasebe M."/>
            <person name="Maruyama T."/>
            <person name="Minagawa J."/>
            <person name="Obokata J."/>
            <person name="Shigenobu S."/>
        </authorList>
    </citation>
    <scope>NUCLEOTIDE SEQUENCE [LARGE SCALE GENOMIC DNA]</scope>
</reference>
<evidence type="ECO:0000256" key="1">
    <source>
        <dbReference type="ARBA" id="ARBA00023157"/>
    </source>
</evidence>
<feature type="region of interest" description="Disordered" evidence="2">
    <location>
        <begin position="415"/>
        <end position="437"/>
    </location>
</feature>
<feature type="domain" description="SMB" evidence="3">
    <location>
        <begin position="107"/>
        <end position="153"/>
    </location>
</feature>
<dbReference type="AlphaFoldDB" id="A0AAV4JMR6"/>
<evidence type="ECO:0000313" key="4">
    <source>
        <dbReference type="EMBL" id="GFS21861.1"/>
    </source>
</evidence>
<keyword evidence="5" id="KW-1185">Reference proteome</keyword>
<dbReference type="Pfam" id="PF01033">
    <property type="entry name" value="Somatomedin_B"/>
    <property type="match status" value="1"/>
</dbReference>
<comment type="caution">
    <text evidence="4">The sequence shown here is derived from an EMBL/GenBank/DDBJ whole genome shotgun (WGS) entry which is preliminary data.</text>
</comment>
<gene>
    <name evidence="4" type="ORF">ElyMa_001603600</name>
</gene>
<dbReference type="EMBL" id="BMAT01003210">
    <property type="protein sequence ID" value="GFS21861.1"/>
    <property type="molecule type" value="Genomic_DNA"/>
</dbReference>